<reference evidence="2 3" key="1">
    <citation type="journal article" date="2012" name="Genome Biol.">
        <title>Genome and low-iron response of an oceanic diatom adapted to chronic iron limitation.</title>
        <authorList>
            <person name="Lommer M."/>
            <person name="Specht M."/>
            <person name="Roy A.S."/>
            <person name="Kraemer L."/>
            <person name="Andreson R."/>
            <person name="Gutowska M.A."/>
            <person name="Wolf J."/>
            <person name="Bergner S.V."/>
            <person name="Schilhabel M.B."/>
            <person name="Klostermeier U.C."/>
            <person name="Beiko R.G."/>
            <person name="Rosenstiel P."/>
            <person name="Hippler M."/>
            <person name="Laroche J."/>
        </authorList>
    </citation>
    <scope>NUCLEOTIDE SEQUENCE [LARGE SCALE GENOMIC DNA]</scope>
    <source>
        <strain evidence="2 3">CCMP1005</strain>
    </source>
</reference>
<dbReference type="EMBL" id="AGNL01007807">
    <property type="protein sequence ID" value="EJK70969.1"/>
    <property type="molecule type" value="Genomic_DNA"/>
</dbReference>
<gene>
    <name evidence="2" type="ORF">THAOC_07630</name>
</gene>
<proteinExistence type="predicted"/>
<keyword evidence="3" id="KW-1185">Reference proteome</keyword>
<name>K0T194_THAOC</name>
<evidence type="ECO:0000313" key="3">
    <source>
        <dbReference type="Proteomes" id="UP000266841"/>
    </source>
</evidence>
<evidence type="ECO:0000313" key="2">
    <source>
        <dbReference type="EMBL" id="EJK70969.1"/>
    </source>
</evidence>
<dbReference type="Proteomes" id="UP000266841">
    <property type="component" value="Unassembled WGS sequence"/>
</dbReference>
<accession>K0T194</accession>
<evidence type="ECO:0000256" key="1">
    <source>
        <dbReference type="SAM" id="MobiDB-lite"/>
    </source>
</evidence>
<protein>
    <submittedName>
        <fullName evidence="2">Uncharacterized protein</fullName>
    </submittedName>
</protein>
<organism evidence="2 3">
    <name type="scientific">Thalassiosira oceanica</name>
    <name type="common">Marine diatom</name>
    <dbReference type="NCBI Taxonomy" id="159749"/>
    <lineage>
        <taxon>Eukaryota</taxon>
        <taxon>Sar</taxon>
        <taxon>Stramenopiles</taxon>
        <taxon>Ochrophyta</taxon>
        <taxon>Bacillariophyta</taxon>
        <taxon>Coscinodiscophyceae</taxon>
        <taxon>Thalassiosirophycidae</taxon>
        <taxon>Thalassiosirales</taxon>
        <taxon>Thalassiosiraceae</taxon>
        <taxon>Thalassiosira</taxon>
    </lineage>
</organism>
<dbReference type="AlphaFoldDB" id="K0T194"/>
<comment type="caution">
    <text evidence="2">The sequence shown here is derived from an EMBL/GenBank/DDBJ whole genome shotgun (WGS) entry which is preliminary data.</text>
</comment>
<feature type="non-terminal residue" evidence="2">
    <location>
        <position position="108"/>
    </location>
</feature>
<feature type="compositionally biased region" description="Basic and acidic residues" evidence="1">
    <location>
        <begin position="87"/>
        <end position="99"/>
    </location>
</feature>
<sequence>MPKNNKDIRSFFGRRGPRRWIDPMFEVGSELMGPVDGSDADDLHDTWRLSKNNFRGRFEAFKKAYSVGGMISGGVKRGGHSTINREPATRRDSRRRSFVETRQAQARP</sequence>
<feature type="region of interest" description="Disordered" evidence="1">
    <location>
        <begin position="71"/>
        <end position="108"/>
    </location>
</feature>